<dbReference type="PANTHER" id="PTHR43370">
    <property type="entry name" value="SUGAR ABC TRANSPORTER INTEGRAL MEMBRANE PROTEIN-RELATED"/>
    <property type="match status" value="1"/>
</dbReference>
<feature type="transmembrane region" description="Helical" evidence="6">
    <location>
        <begin position="6"/>
        <end position="24"/>
    </location>
</feature>
<feature type="transmembrane region" description="Helical" evidence="6">
    <location>
        <begin position="36"/>
        <end position="56"/>
    </location>
</feature>
<evidence type="ECO:0000256" key="2">
    <source>
        <dbReference type="ARBA" id="ARBA00022475"/>
    </source>
</evidence>
<keyword evidence="5 6" id="KW-0472">Membrane</keyword>
<accession>A0A832ZV16</accession>
<evidence type="ECO:0000256" key="3">
    <source>
        <dbReference type="ARBA" id="ARBA00022692"/>
    </source>
</evidence>
<dbReference type="EMBL" id="DQVM01000048">
    <property type="protein sequence ID" value="HIQ29454.1"/>
    <property type="molecule type" value="Genomic_DNA"/>
</dbReference>
<sequence>MVDLVWLESVLAGAVQAGTVYLIASLGEVYAERSGVLNLGLEGMMILGAAVSFIFANAFGHGLALLATLLIGLLFGLLLAFLSVTLRLNQIVVGLALTLLGLGLSGFITSAEIRKRILLSLNPEINQQALLTQQAPNLPIIKIPYLSDIPLVGKILFSQNILVYTALILAFVMWFVLFKTRFGLSLRSVGENPAMADAMGVNVYLMRYVAVMIGGMLGALAGAYLFIGYQPFWVEGMTSGRGFISLALVILAMWSPLRAILGAFLFGGVEVLQFRLQLIGVGAQTPQFILMLPYAVTIITLTLLSVESMKKRIGVPAALTIPYSRE</sequence>
<dbReference type="GO" id="GO:0005886">
    <property type="term" value="C:plasma membrane"/>
    <property type="evidence" value="ECO:0007669"/>
    <property type="project" value="UniProtKB-SubCell"/>
</dbReference>
<proteinExistence type="predicted"/>
<dbReference type="Proteomes" id="UP000608579">
    <property type="component" value="Unassembled WGS sequence"/>
</dbReference>
<evidence type="ECO:0000313" key="7">
    <source>
        <dbReference type="EMBL" id="HIQ29454.1"/>
    </source>
</evidence>
<keyword evidence="4 6" id="KW-1133">Transmembrane helix</keyword>
<evidence type="ECO:0000256" key="5">
    <source>
        <dbReference type="ARBA" id="ARBA00023136"/>
    </source>
</evidence>
<protein>
    <submittedName>
        <fullName evidence="7">ABC transporter permease</fullName>
    </submittedName>
</protein>
<feature type="transmembrane region" description="Helical" evidence="6">
    <location>
        <begin position="205"/>
        <end position="227"/>
    </location>
</feature>
<keyword evidence="2" id="KW-1003">Cell membrane</keyword>
<dbReference type="Pfam" id="PF02653">
    <property type="entry name" value="BPD_transp_2"/>
    <property type="match status" value="1"/>
</dbReference>
<evidence type="ECO:0000313" key="8">
    <source>
        <dbReference type="Proteomes" id="UP000608579"/>
    </source>
</evidence>
<evidence type="ECO:0000256" key="1">
    <source>
        <dbReference type="ARBA" id="ARBA00004651"/>
    </source>
</evidence>
<dbReference type="PANTHER" id="PTHR43370:SF2">
    <property type="entry name" value="ABC TRANSPORTER PERMEASE PROTEIN"/>
    <property type="match status" value="1"/>
</dbReference>
<feature type="transmembrane region" description="Helical" evidence="6">
    <location>
        <begin position="288"/>
        <end position="306"/>
    </location>
</feature>
<comment type="subcellular location">
    <subcellularLocation>
        <location evidence="1">Cell membrane</location>
        <topology evidence="1">Multi-pass membrane protein</topology>
    </subcellularLocation>
</comment>
<keyword evidence="3 6" id="KW-0812">Transmembrane</keyword>
<organism evidence="7 8">
    <name type="scientific">Caldiarchaeum subterraneum</name>
    <dbReference type="NCBI Taxonomy" id="311458"/>
    <lineage>
        <taxon>Archaea</taxon>
        <taxon>Nitrososphaerota</taxon>
        <taxon>Candidatus Caldarchaeales</taxon>
        <taxon>Candidatus Caldarchaeaceae</taxon>
        <taxon>Candidatus Caldarchaeum</taxon>
    </lineage>
</organism>
<dbReference type="CDD" id="cd06580">
    <property type="entry name" value="TM_PBP1_transp_TpRbsC_like"/>
    <property type="match status" value="1"/>
</dbReference>
<feature type="transmembrane region" description="Helical" evidence="6">
    <location>
        <begin position="91"/>
        <end position="111"/>
    </location>
</feature>
<dbReference type="GO" id="GO:0022857">
    <property type="term" value="F:transmembrane transporter activity"/>
    <property type="evidence" value="ECO:0007669"/>
    <property type="project" value="InterPro"/>
</dbReference>
<feature type="transmembrane region" description="Helical" evidence="6">
    <location>
        <begin position="161"/>
        <end position="178"/>
    </location>
</feature>
<name>A0A832ZV16_CALS0</name>
<dbReference type="AlphaFoldDB" id="A0A832ZV16"/>
<reference evidence="7" key="1">
    <citation type="journal article" date="2020" name="ISME J.">
        <title>Gammaproteobacteria mediating utilization of methyl-, sulfur- and petroleum organic compounds in deep ocean hydrothermal plumes.</title>
        <authorList>
            <person name="Zhou Z."/>
            <person name="Liu Y."/>
            <person name="Pan J."/>
            <person name="Cron B.R."/>
            <person name="Toner B.M."/>
            <person name="Anantharaman K."/>
            <person name="Breier J.A."/>
            <person name="Dick G.J."/>
            <person name="Li M."/>
        </authorList>
    </citation>
    <scope>NUCLEOTIDE SEQUENCE</scope>
    <source>
        <strain evidence="7">SZUA-1515</strain>
    </source>
</reference>
<feature type="transmembrane region" description="Helical" evidence="6">
    <location>
        <begin position="62"/>
        <end position="84"/>
    </location>
</feature>
<comment type="caution">
    <text evidence="7">The sequence shown here is derived from an EMBL/GenBank/DDBJ whole genome shotgun (WGS) entry which is preliminary data.</text>
</comment>
<evidence type="ECO:0000256" key="6">
    <source>
        <dbReference type="SAM" id="Phobius"/>
    </source>
</evidence>
<gene>
    <name evidence="7" type="ORF">EYH45_02695</name>
</gene>
<evidence type="ECO:0000256" key="4">
    <source>
        <dbReference type="ARBA" id="ARBA00022989"/>
    </source>
</evidence>
<dbReference type="InterPro" id="IPR001851">
    <property type="entry name" value="ABC_transp_permease"/>
</dbReference>